<sequence length="60" mass="6853">MAMNVGLTAEQKIALEALQRKSRDPINEQNIMYDWAGIKREALLGLAHYRTECRAFFIGV</sequence>
<accession>A0A379SYI0</accession>
<proteinExistence type="predicted"/>
<gene>
    <name evidence="1" type="ORF">NCTC7304_02825</name>
</gene>
<evidence type="ECO:0000313" key="1">
    <source>
        <dbReference type="EMBL" id="SUG33350.1"/>
    </source>
</evidence>
<reference evidence="1 2" key="1">
    <citation type="submission" date="2018-06" db="EMBL/GenBank/DDBJ databases">
        <authorList>
            <consortium name="Pathogen Informatics"/>
            <person name="Doyle S."/>
        </authorList>
    </citation>
    <scope>NUCLEOTIDE SEQUENCE [LARGE SCALE GENOMIC DNA]</scope>
    <source>
        <strain evidence="1 2">NCTC7304</strain>
    </source>
</reference>
<name>A0A379SYI0_SALER</name>
<dbReference type="EMBL" id="UGXD01000002">
    <property type="protein sequence ID" value="SUG33350.1"/>
    <property type="molecule type" value="Genomic_DNA"/>
</dbReference>
<evidence type="ECO:0000313" key="2">
    <source>
        <dbReference type="Proteomes" id="UP000254762"/>
    </source>
</evidence>
<organism evidence="1 2">
    <name type="scientific">Salmonella enterica subsp. arizonae</name>
    <dbReference type="NCBI Taxonomy" id="59203"/>
    <lineage>
        <taxon>Bacteria</taxon>
        <taxon>Pseudomonadati</taxon>
        <taxon>Pseudomonadota</taxon>
        <taxon>Gammaproteobacteria</taxon>
        <taxon>Enterobacterales</taxon>
        <taxon>Enterobacteriaceae</taxon>
        <taxon>Salmonella</taxon>
    </lineage>
</organism>
<dbReference type="Proteomes" id="UP000254762">
    <property type="component" value="Unassembled WGS sequence"/>
</dbReference>
<protein>
    <submittedName>
        <fullName evidence="1">Uncharacterized protein</fullName>
    </submittedName>
</protein>
<dbReference type="AlphaFoldDB" id="A0A379SYI0"/>